<dbReference type="InterPro" id="IPR002347">
    <property type="entry name" value="SDR_fam"/>
</dbReference>
<keyword evidence="4" id="KW-1185">Reference proteome</keyword>
<reference evidence="3 4" key="1">
    <citation type="submission" date="2019-02" db="EMBL/GenBank/DDBJ databases">
        <title>Deep-cultivation of Planctomycetes and their phenomic and genomic characterization uncovers novel biology.</title>
        <authorList>
            <person name="Wiegand S."/>
            <person name="Jogler M."/>
            <person name="Boedeker C."/>
            <person name="Pinto D."/>
            <person name="Vollmers J."/>
            <person name="Rivas-Marin E."/>
            <person name="Kohn T."/>
            <person name="Peeters S.H."/>
            <person name="Heuer A."/>
            <person name="Rast P."/>
            <person name="Oberbeckmann S."/>
            <person name="Bunk B."/>
            <person name="Jeske O."/>
            <person name="Meyerdierks A."/>
            <person name="Storesund J.E."/>
            <person name="Kallscheuer N."/>
            <person name="Luecker S."/>
            <person name="Lage O.M."/>
            <person name="Pohl T."/>
            <person name="Merkel B.J."/>
            <person name="Hornburger P."/>
            <person name="Mueller R.-W."/>
            <person name="Bruemmer F."/>
            <person name="Labrenz M."/>
            <person name="Spormann A.M."/>
            <person name="Op den Camp H."/>
            <person name="Overmann J."/>
            <person name="Amann R."/>
            <person name="Jetten M.S.M."/>
            <person name="Mascher T."/>
            <person name="Medema M.H."/>
            <person name="Devos D.P."/>
            <person name="Kaster A.-K."/>
            <person name="Ovreas L."/>
            <person name="Rohde M."/>
            <person name="Galperin M.Y."/>
            <person name="Jogler C."/>
        </authorList>
    </citation>
    <scope>NUCLEOTIDE SEQUENCE [LARGE SCALE GENOMIC DNA]</scope>
    <source>
        <strain evidence="3 4">Pan189</strain>
    </source>
</reference>
<sequence>MAEQTRANFVILGATSDIGGHVLQSLTADGHQFFLAGRDEQRTSDVASNYDAPFTTFDATNADSVAAVFDQAKEQFGEVHGAVNLVGSIKLKPAHLTTPDEWREAMEINANSAFFTVKAATQAMKKTGGSIVLMSSAAARTGLPSHEAIAAAKGAVIGLTLAAAASYASKNIRVNCVAPGMVKTKLTERIWSVDSQLEASQAMHPLGRIGRPEDIAAAICWFLDPNNDFVTGQVLGIDGGLGSIAPRVTQKA</sequence>
<dbReference type="PANTHER" id="PTHR43477">
    <property type="entry name" value="DIHYDROANTICAPSIN 7-DEHYDROGENASE"/>
    <property type="match status" value="1"/>
</dbReference>
<name>A0A517R0Z0_9PLAN</name>
<evidence type="ECO:0000313" key="3">
    <source>
        <dbReference type="EMBL" id="QDT37565.1"/>
    </source>
</evidence>
<comment type="similarity">
    <text evidence="1">Belongs to the short-chain dehydrogenases/reductases (SDR) family.</text>
</comment>
<dbReference type="AlphaFoldDB" id="A0A517R0Z0"/>
<evidence type="ECO:0000313" key="4">
    <source>
        <dbReference type="Proteomes" id="UP000317318"/>
    </source>
</evidence>
<dbReference type="Pfam" id="PF13561">
    <property type="entry name" value="adh_short_C2"/>
    <property type="match status" value="1"/>
</dbReference>
<dbReference type="CDD" id="cd05233">
    <property type="entry name" value="SDR_c"/>
    <property type="match status" value="1"/>
</dbReference>
<keyword evidence="2 3" id="KW-0560">Oxidoreductase</keyword>
<accession>A0A517R0Z0</accession>
<gene>
    <name evidence="3" type="primary">linC</name>
    <name evidence="3" type="ORF">Pan189_19450</name>
</gene>
<dbReference type="FunFam" id="3.40.50.720:FF:000084">
    <property type="entry name" value="Short-chain dehydrogenase reductase"/>
    <property type="match status" value="1"/>
</dbReference>
<dbReference type="Gene3D" id="3.40.50.720">
    <property type="entry name" value="NAD(P)-binding Rossmann-like Domain"/>
    <property type="match status" value="1"/>
</dbReference>
<dbReference type="EMBL" id="CP036268">
    <property type="protein sequence ID" value="QDT37565.1"/>
    <property type="molecule type" value="Genomic_DNA"/>
</dbReference>
<dbReference type="KEGG" id="svp:Pan189_19450"/>
<protein>
    <submittedName>
        <fullName evidence="3">2,5-dichloro-2,5-cyclohexadiene-1,4-diol dehydrogenase</fullName>
        <ecNumber evidence="3">1.1.1.-</ecNumber>
    </submittedName>
</protein>
<organism evidence="3 4">
    <name type="scientific">Stratiformator vulcanicus</name>
    <dbReference type="NCBI Taxonomy" id="2527980"/>
    <lineage>
        <taxon>Bacteria</taxon>
        <taxon>Pseudomonadati</taxon>
        <taxon>Planctomycetota</taxon>
        <taxon>Planctomycetia</taxon>
        <taxon>Planctomycetales</taxon>
        <taxon>Planctomycetaceae</taxon>
        <taxon>Stratiformator</taxon>
    </lineage>
</organism>
<dbReference type="RefSeq" id="WP_145363669.1">
    <property type="nucleotide sequence ID" value="NZ_CP036268.1"/>
</dbReference>
<dbReference type="GO" id="GO:0016491">
    <property type="term" value="F:oxidoreductase activity"/>
    <property type="evidence" value="ECO:0007669"/>
    <property type="project" value="UniProtKB-KW"/>
</dbReference>
<proteinExistence type="inferred from homology"/>
<dbReference type="PRINTS" id="PR00081">
    <property type="entry name" value="GDHRDH"/>
</dbReference>
<dbReference type="OrthoDB" id="9803333at2"/>
<dbReference type="EC" id="1.1.1.-" evidence="3"/>
<dbReference type="PANTHER" id="PTHR43477:SF1">
    <property type="entry name" value="DIHYDROANTICAPSIN 7-DEHYDROGENASE"/>
    <property type="match status" value="1"/>
</dbReference>
<evidence type="ECO:0000256" key="1">
    <source>
        <dbReference type="ARBA" id="ARBA00006484"/>
    </source>
</evidence>
<dbReference type="InterPro" id="IPR036291">
    <property type="entry name" value="NAD(P)-bd_dom_sf"/>
</dbReference>
<dbReference type="SUPFAM" id="SSF51735">
    <property type="entry name" value="NAD(P)-binding Rossmann-fold domains"/>
    <property type="match status" value="1"/>
</dbReference>
<evidence type="ECO:0000256" key="2">
    <source>
        <dbReference type="ARBA" id="ARBA00023002"/>
    </source>
</evidence>
<dbReference type="InterPro" id="IPR051122">
    <property type="entry name" value="SDR_DHRS6-like"/>
</dbReference>
<dbReference type="Proteomes" id="UP000317318">
    <property type="component" value="Chromosome"/>
</dbReference>